<evidence type="ECO:0000313" key="1">
    <source>
        <dbReference type="EMBL" id="GAA3777755.1"/>
    </source>
</evidence>
<sequence length="58" mass="7048">MITIKLVLGEKLIVAAIYKFYDNYKLTYVNFKIIKFVFLFYLIEQVLCLSKMRFEIEE</sequence>
<dbReference type="EMBL" id="BAABBI010000001">
    <property type="protein sequence ID" value="GAA3777755.1"/>
    <property type="molecule type" value="Genomic_DNA"/>
</dbReference>
<keyword evidence="2" id="KW-1185">Reference proteome</keyword>
<name>A0ABP7H3Y8_9FLAO</name>
<accession>A0ABP7H3Y8</accession>
<reference evidence="2" key="1">
    <citation type="journal article" date="2019" name="Int. J. Syst. Evol. Microbiol.">
        <title>The Global Catalogue of Microorganisms (GCM) 10K type strain sequencing project: providing services to taxonomists for standard genome sequencing and annotation.</title>
        <authorList>
            <consortium name="The Broad Institute Genomics Platform"/>
            <consortium name="The Broad Institute Genome Sequencing Center for Infectious Disease"/>
            <person name="Wu L."/>
            <person name="Ma J."/>
        </authorList>
    </citation>
    <scope>NUCLEOTIDE SEQUENCE [LARGE SCALE GENOMIC DNA]</scope>
    <source>
        <strain evidence="2">JCM 17525</strain>
    </source>
</reference>
<proteinExistence type="predicted"/>
<dbReference type="Proteomes" id="UP001501456">
    <property type="component" value="Unassembled WGS sequence"/>
</dbReference>
<comment type="caution">
    <text evidence="1">The sequence shown here is derived from an EMBL/GenBank/DDBJ whole genome shotgun (WGS) entry which is preliminary data.</text>
</comment>
<gene>
    <name evidence="1" type="ORF">GCM10022271_07460</name>
</gene>
<protein>
    <submittedName>
        <fullName evidence="1">Uncharacterized protein</fullName>
    </submittedName>
</protein>
<evidence type="ECO:0000313" key="2">
    <source>
        <dbReference type="Proteomes" id="UP001501456"/>
    </source>
</evidence>
<organism evidence="1 2">
    <name type="scientific">Corallibacter vietnamensis</name>
    <dbReference type="NCBI Taxonomy" id="904130"/>
    <lineage>
        <taxon>Bacteria</taxon>
        <taxon>Pseudomonadati</taxon>
        <taxon>Bacteroidota</taxon>
        <taxon>Flavobacteriia</taxon>
        <taxon>Flavobacteriales</taxon>
        <taxon>Flavobacteriaceae</taxon>
        <taxon>Corallibacter</taxon>
    </lineage>
</organism>